<dbReference type="AlphaFoldDB" id="A0A067LAP5"/>
<accession>A0A067LAP5</accession>
<protein>
    <submittedName>
        <fullName evidence="2">Uncharacterized protein</fullName>
    </submittedName>
</protein>
<feature type="compositionally biased region" description="Basic residues" evidence="1">
    <location>
        <begin position="62"/>
        <end position="81"/>
    </location>
</feature>
<keyword evidence="3" id="KW-1185">Reference proteome</keyword>
<dbReference type="EMBL" id="KK914232">
    <property type="protein sequence ID" value="KDP45482.1"/>
    <property type="molecule type" value="Genomic_DNA"/>
</dbReference>
<proteinExistence type="predicted"/>
<evidence type="ECO:0000256" key="1">
    <source>
        <dbReference type="SAM" id="MobiDB-lite"/>
    </source>
</evidence>
<gene>
    <name evidence="2" type="ORF">JCGZ_09731</name>
</gene>
<evidence type="ECO:0000313" key="3">
    <source>
        <dbReference type="Proteomes" id="UP000027138"/>
    </source>
</evidence>
<dbReference type="Proteomes" id="UP000027138">
    <property type="component" value="Unassembled WGS sequence"/>
</dbReference>
<organism evidence="2 3">
    <name type="scientific">Jatropha curcas</name>
    <name type="common">Barbados nut</name>
    <dbReference type="NCBI Taxonomy" id="180498"/>
    <lineage>
        <taxon>Eukaryota</taxon>
        <taxon>Viridiplantae</taxon>
        <taxon>Streptophyta</taxon>
        <taxon>Embryophyta</taxon>
        <taxon>Tracheophyta</taxon>
        <taxon>Spermatophyta</taxon>
        <taxon>Magnoliopsida</taxon>
        <taxon>eudicotyledons</taxon>
        <taxon>Gunneridae</taxon>
        <taxon>Pentapetalae</taxon>
        <taxon>rosids</taxon>
        <taxon>fabids</taxon>
        <taxon>Malpighiales</taxon>
        <taxon>Euphorbiaceae</taxon>
        <taxon>Crotonoideae</taxon>
        <taxon>Jatropheae</taxon>
        <taxon>Jatropha</taxon>
    </lineage>
</organism>
<name>A0A067LAP5_JATCU</name>
<feature type="region of interest" description="Disordered" evidence="1">
    <location>
        <begin position="56"/>
        <end position="86"/>
    </location>
</feature>
<evidence type="ECO:0000313" key="2">
    <source>
        <dbReference type="EMBL" id="KDP45482.1"/>
    </source>
</evidence>
<reference evidence="2 3" key="1">
    <citation type="journal article" date="2014" name="PLoS ONE">
        <title>Global Analysis of Gene Expression Profiles in Physic Nut (Jatropha curcas L.) Seedlings Exposed to Salt Stress.</title>
        <authorList>
            <person name="Zhang L."/>
            <person name="Zhang C."/>
            <person name="Wu P."/>
            <person name="Chen Y."/>
            <person name="Li M."/>
            <person name="Jiang H."/>
            <person name="Wu G."/>
        </authorList>
    </citation>
    <scope>NUCLEOTIDE SEQUENCE [LARGE SCALE GENOMIC DNA]</scope>
    <source>
        <strain evidence="3">cv. GZQX0401</strain>
        <tissue evidence="2">Young leaves</tissue>
    </source>
</reference>
<sequence length="107" mass="12299">MVFHITQIIAVVAVGGRRRAGAAARRWRWREELRAVAHGGRSPLLERLEFLGSDANAGAGKKERKRKKRKERRKKKKKKKKRGEEVAVMARWCCWRCCRNGEGEGMG</sequence>